<accession>A0A317XZ01</accession>
<dbReference type="EMBL" id="KZ819188">
    <property type="protein sequence ID" value="PWZ03352.1"/>
    <property type="molecule type" value="Genomic_DNA"/>
</dbReference>
<dbReference type="InParanoid" id="A0A317XZ01"/>
<keyword evidence="2" id="KW-1185">Reference proteome</keyword>
<proteinExistence type="predicted"/>
<reference evidence="1 2" key="1">
    <citation type="journal article" date="2018" name="Mol. Biol. Evol.">
        <title>Broad Genomic Sampling Reveals a Smut Pathogenic Ancestry of the Fungal Clade Ustilaginomycotina.</title>
        <authorList>
            <person name="Kijpornyongpan T."/>
            <person name="Mondo S.J."/>
            <person name="Barry K."/>
            <person name="Sandor L."/>
            <person name="Lee J."/>
            <person name="Lipzen A."/>
            <person name="Pangilinan J."/>
            <person name="LaButti K."/>
            <person name="Hainaut M."/>
            <person name="Henrissat B."/>
            <person name="Grigoriev I.V."/>
            <person name="Spatafora J.W."/>
            <person name="Aime M.C."/>
        </authorList>
    </citation>
    <scope>NUCLEOTIDE SEQUENCE [LARGE SCALE GENOMIC DNA]</scope>
    <source>
        <strain evidence="1 2">MCA 3645</strain>
    </source>
</reference>
<evidence type="ECO:0000313" key="2">
    <source>
        <dbReference type="Proteomes" id="UP000246740"/>
    </source>
</evidence>
<sequence>MAGPPRSDWRKQAEAKIKRTSLGARTAATVRYSISITHRSLAHGGSAADLFGLSPKSKSGLPTQPRYSTATVLDRSSTPDQSAAPGCCMLLAEPFFRIPFSSDTVHRKVVADTSSGLSLSSPPHTGPALSLSLLATFVQAITKSATLHLVRSHHKLEIVRRLDPNDSSLCPP</sequence>
<dbReference type="Proteomes" id="UP000246740">
    <property type="component" value="Unassembled WGS sequence"/>
</dbReference>
<evidence type="ECO:0000313" key="1">
    <source>
        <dbReference type="EMBL" id="PWZ03352.1"/>
    </source>
</evidence>
<gene>
    <name evidence="1" type="ORF">BCV70DRAFT_220309</name>
</gene>
<organism evidence="1 2">
    <name type="scientific">Testicularia cyperi</name>
    <dbReference type="NCBI Taxonomy" id="1882483"/>
    <lineage>
        <taxon>Eukaryota</taxon>
        <taxon>Fungi</taxon>
        <taxon>Dikarya</taxon>
        <taxon>Basidiomycota</taxon>
        <taxon>Ustilaginomycotina</taxon>
        <taxon>Ustilaginomycetes</taxon>
        <taxon>Ustilaginales</taxon>
        <taxon>Anthracoideaceae</taxon>
        <taxon>Testicularia</taxon>
    </lineage>
</organism>
<name>A0A317XZ01_9BASI</name>
<dbReference type="AlphaFoldDB" id="A0A317XZ01"/>
<protein>
    <submittedName>
        <fullName evidence="1">Uncharacterized protein</fullName>
    </submittedName>
</protein>